<organism evidence="1 2">
    <name type="scientific">Trichonephila inaurata madagascariensis</name>
    <dbReference type="NCBI Taxonomy" id="2747483"/>
    <lineage>
        <taxon>Eukaryota</taxon>
        <taxon>Metazoa</taxon>
        <taxon>Ecdysozoa</taxon>
        <taxon>Arthropoda</taxon>
        <taxon>Chelicerata</taxon>
        <taxon>Arachnida</taxon>
        <taxon>Araneae</taxon>
        <taxon>Araneomorphae</taxon>
        <taxon>Entelegynae</taxon>
        <taxon>Araneoidea</taxon>
        <taxon>Nephilidae</taxon>
        <taxon>Trichonephila</taxon>
        <taxon>Trichonephila inaurata</taxon>
    </lineage>
</organism>
<evidence type="ECO:0000313" key="1">
    <source>
        <dbReference type="EMBL" id="GFY44140.1"/>
    </source>
</evidence>
<reference evidence="1" key="1">
    <citation type="submission" date="2020-08" db="EMBL/GenBank/DDBJ databases">
        <title>Multicomponent nature underlies the extraordinary mechanical properties of spider dragline silk.</title>
        <authorList>
            <person name="Kono N."/>
            <person name="Nakamura H."/>
            <person name="Mori M."/>
            <person name="Yoshida Y."/>
            <person name="Ohtoshi R."/>
            <person name="Malay A.D."/>
            <person name="Moran D.A.P."/>
            <person name="Tomita M."/>
            <person name="Numata K."/>
            <person name="Arakawa K."/>
        </authorList>
    </citation>
    <scope>NUCLEOTIDE SEQUENCE</scope>
</reference>
<proteinExistence type="predicted"/>
<name>A0A8X6X0M3_9ARAC</name>
<dbReference type="Proteomes" id="UP000886998">
    <property type="component" value="Unassembled WGS sequence"/>
</dbReference>
<dbReference type="AlphaFoldDB" id="A0A8X6X0M3"/>
<gene>
    <name evidence="1" type="ORF">TNIN_66651</name>
</gene>
<sequence length="87" mass="10270">MYWRNRIPNFPTASEPFSLKEAIIKFDRLQCDRKRQMVLKEDYLSIFLTHFGWVFDAWQNDEQLVRSSISRSASQVLRAAGTPPFLC</sequence>
<comment type="caution">
    <text evidence="1">The sequence shown here is derived from an EMBL/GenBank/DDBJ whole genome shotgun (WGS) entry which is preliminary data.</text>
</comment>
<evidence type="ECO:0000313" key="2">
    <source>
        <dbReference type="Proteomes" id="UP000886998"/>
    </source>
</evidence>
<protein>
    <submittedName>
        <fullName evidence="1">Uncharacterized protein</fullName>
    </submittedName>
</protein>
<dbReference type="EMBL" id="BMAV01004085">
    <property type="protein sequence ID" value="GFY44140.1"/>
    <property type="molecule type" value="Genomic_DNA"/>
</dbReference>
<keyword evidence="2" id="KW-1185">Reference proteome</keyword>
<accession>A0A8X6X0M3</accession>